<proteinExistence type="predicted"/>
<evidence type="ECO:0000256" key="1">
    <source>
        <dbReference type="SAM" id="SignalP"/>
    </source>
</evidence>
<feature type="chain" id="PRO_5037427106" evidence="1">
    <location>
        <begin position="22"/>
        <end position="274"/>
    </location>
</feature>
<dbReference type="Proteomes" id="UP000640485">
    <property type="component" value="Unassembled WGS sequence"/>
</dbReference>
<dbReference type="EMBL" id="JAEPRQ010000003">
    <property type="protein sequence ID" value="MBK4216447.1"/>
    <property type="molecule type" value="Genomic_DNA"/>
</dbReference>
<name>A0A934SEK1_9RHOB</name>
<sequence>MIRPLILATAYLLSFSPIAHADSADLIDFLAGQGCAIGPSTRAAAITAGFTEEQIDGLAALAKPDPETIETGDWLVLPPSQCTIRVPVIDHALNLDDPDVALTFSDIDAHAADGDPGCFLDSDALRRGLRLSRGWDNDRATIEYIRLVGASLASGDMAFYGDSPLRTPVGFSLLRGDCAQIPQIKEIRNSHRVLIENFDHIIRENAKLLNCTEDAPPNSMKFDDIIAKLDGRPNTNAWLWMEGMMIVLAAGWYEGMTGTEKGIPRPPLCHYGDS</sequence>
<gene>
    <name evidence="2" type="ORF">JJJ17_10965</name>
</gene>
<feature type="signal peptide" evidence="1">
    <location>
        <begin position="1"/>
        <end position="21"/>
    </location>
</feature>
<protein>
    <submittedName>
        <fullName evidence="2">Uncharacterized protein</fullName>
    </submittedName>
</protein>
<organism evidence="2 3">
    <name type="scientific">Paracoccus caeni</name>
    <dbReference type="NCBI Taxonomy" id="657651"/>
    <lineage>
        <taxon>Bacteria</taxon>
        <taxon>Pseudomonadati</taxon>
        <taxon>Pseudomonadota</taxon>
        <taxon>Alphaproteobacteria</taxon>
        <taxon>Rhodobacterales</taxon>
        <taxon>Paracoccaceae</taxon>
        <taxon>Paracoccus</taxon>
    </lineage>
</organism>
<keyword evidence="1" id="KW-0732">Signal</keyword>
<dbReference type="RefSeq" id="WP_200686301.1">
    <property type="nucleotide sequence ID" value="NZ_JAEPRQ010000003.1"/>
</dbReference>
<dbReference type="AlphaFoldDB" id="A0A934SEK1"/>
<evidence type="ECO:0000313" key="2">
    <source>
        <dbReference type="EMBL" id="MBK4216447.1"/>
    </source>
</evidence>
<keyword evidence="3" id="KW-1185">Reference proteome</keyword>
<evidence type="ECO:0000313" key="3">
    <source>
        <dbReference type="Proteomes" id="UP000640485"/>
    </source>
</evidence>
<comment type="caution">
    <text evidence="2">The sequence shown here is derived from an EMBL/GenBank/DDBJ whole genome shotgun (WGS) entry which is preliminary data.</text>
</comment>
<accession>A0A934SEK1</accession>
<reference evidence="2" key="1">
    <citation type="submission" date="2021-01" db="EMBL/GenBank/DDBJ databases">
        <title>Paracoccus amoyensis sp. nov., isolated from the surface seawater along the coast of Xiamen Island, China.</title>
        <authorList>
            <person name="Lyu L."/>
        </authorList>
    </citation>
    <scope>NUCLEOTIDE SEQUENCE</scope>
    <source>
        <strain evidence="2">MJ17</strain>
    </source>
</reference>